<name>A0ABW7EZC9_9BURK</name>
<reference evidence="1 2" key="1">
    <citation type="submission" date="2024-08" db="EMBL/GenBank/DDBJ databases">
        <authorList>
            <person name="Lu H."/>
        </authorList>
    </citation>
    <scope>NUCLEOTIDE SEQUENCE [LARGE SCALE GENOMIC DNA]</scope>
    <source>
        <strain evidence="1 2">LYH14W</strain>
    </source>
</reference>
<dbReference type="Proteomes" id="UP001606210">
    <property type="component" value="Unassembled WGS sequence"/>
</dbReference>
<protein>
    <recommendedName>
        <fullName evidence="3">VCBS repeat-containing protein</fullName>
    </recommendedName>
</protein>
<dbReference type="EMBL" id="JBIGHV010000002">
    <property type="protein sequence ID" value="MFG6429722.1"/>
    <property type="molecule type" value="Genomic_DNA"/>
</dbReference>
<gene>
    <name evidence="1" type="ORF">ACG00Y_07355</name>
</gene>
<dbReference type="RefSeq" id="WP_394477387.1">
    <property type="nucleotide sequence ID" value="NZ_JBIGHV010000002.1"/>
</dbReference>
<sequence>MPQRGGKPGASAGLVHSADLNGDRRADHVIHDAVFECAGADSLFTGAGGGQVQVFITAADGSAALAFEHAANGVRIESGEVLLAVGGSLCGQKVAEDTPRSALQACWRPLQWQAAQRRLDFAPLSRIKAYR</sequence>
<accession>A0ABW7EZC9</accession>
<keyword evidence="2" id="KW-1185">Reference proteome</keyword>
<organism evidence="1 2">
    <name type="scientific">Pelomonas parva</name>
    <dbReference type="NCBI Taxonomy" id="3299032"/>
    <lineage>
        <taxon>Bacteria</taxon>
        <taxon>Pseudomonadati</taxon>
        <taxon>Pseudomonadota</taxon>
        <taxon>Betaproteobacteria</taxon>
        <taxon>Burkholderiales</taxon>
        <taxon>Sphaerotilaceae</taxon>
        <taxon>Roseateles</taxon>
    </lineage>
</organism>
<evidence type="ECO:0000313" key="2">
    <source>
        <dbReference type="Proteomes" id="UP001606210"/>
    </source>
</evidence>
<evidence type="ECO:0008006" key="3">
    <source>
        <dbReference type="Google" id="ProtNLM"/>
    </source>
</evidence>
<proteinExistence type="predicted"/>
<evidence type="ECO:0000313" key="1">
    <source>
        <dbReference type="EMBL" id="MFG6429722.1"/>
    </source>
</evidence>
<comment type="caution">
    <text evidence="1">The sequence shown here is derived from an EMBL/GenBank/DDBJ whole genome shotgun (WGS) entry which is preliminary data.</text>
</comment>